<name>A0ABW4MAL8_9HYPH</name>
<dbReference type="InterPro" id="IPR018060">
    <property type="entry name" value="HTH_AraC"/>
</dbReference>
<dbReference type="SUPFAM" id="SSF46689">
    <property type="entry name" value="Homeodomain-like"/>
    <property type="match status" value="1"/>
</dbReference>
<accession>A0ABW4MAL8</accession>
<dbReference type="InterPro" id="IPR009057">
    <property type="entry name" value="Homeodomain-like_sf"/>
</dbReference>
<dbReference type="RefSeq" id="WP_377405041.1">
    <property type="nucleotide sequence ID" value="NZ_JBHUEQ010000039.1"/>
</dbReference>
<dbReference type="PROSITE" id="PS01124">
    <property type="entry name" value="HTH_ARAC_FAMILY_2"/>
    <property type="match status" value="1"/>
</dbReference>
<dbReference type="EMBL" id="JBHUEQ010000039">
    <property type="protein sequence ID" value="MFD1747555.1"/>
    <property type="molecule type" value="Genomic_DNA"/>
</dbReference>
<evidence type="ECO:0000256" key="2">
    <source>
        <dbReference type="ARBA" id="ARBA00023125"/>
    </source>
</evidence>
<proteinExistence type="predicted"/>
<dbReference type="InterPro" id="IPR035418">
    <property type="entry name" value="AraC-bd_2"/>
</dbReference>
<keyword evidence="3" id="KW-0804">Transcription</keyword>
<organism evidence="5 6">
    <name type="scientific">Rhizobium helianthi</name>
    <dbReference type="NCBI Taxonomy" id="1132695"/>
    <lineage>
        <taxon>Bacteria</taxon>
        <taxon>Pseudomonadati</taxon>
        <taxon>Pseudomonadota</taxon>
        <taxon>Alphaproteobacteria</taxon>
        <taxon>Hyphomicrobiales</taxon>
        <taxon>Rhizobiaceae</taxon>
        <taxon>Rhizobium/Agrobacterium group</taxon>
        <taxon>Rhizobium</taxon>
    </lineage>
</organism>
<keyword evidence="2" id="KW-0238">DNA-binding</keyword>
<sequence>MQCAHGDRYVLNYHRDALAFETRSETGTQTERLARLLSATDNDFQVQMEGEELSYDIQSVRVPAFALIESHIDGRLECLLNDTSDRLFIFLPQEGRCIFHVKDQEIAAGPNIIVIAPARSLSRITYDGLRRHLVVEVSFRELRRRLAQTLERSIHDPINFQITLPLDSVSGRALAHLVSLFRLGLLETAQLQSSPLSFASLRDSLQHFLLEQVWHNYSDSMDRSTQTAMPKHVERAIAFMQANLAKVLTVEDIAAAVNVSPRTLQQSFKQFKDVTPMAYLKELRMQAVHRELEWAQPGVSVSEVTRRWGFTHLGRFAAEYRERFGKAPSGTLRGL</sequence>
<reference evidence="6" key="1">
    <citation type="journal article" date="2019" name="Int. J. Syst. Evol. Microbiol.">
        <title>The Global Catalogue of Microorganisms (GCM) 10K type strain sequencing project: providing services to taxonomists for standard genome sequencing and annotation.</title>
        <authorList>
            <consortium name="The Broad Institute Genomics Platform"/>
            <consortium name="The Broad Institute Genome Sequencing Center for Infectious Disease"/>
            <person name="Wu L."/>
            <person name="Ma J."/>
        </authorList>
    </citation>
    <scope>NUCLEOTIDE SEQUENCE [LARGE SCALE GENOMIC DNA]</scope>
    <source>
        <strain evidence="6">CG52</strain>
    </source>
</reference>
<evidence type="ECO:0000256" key="1">
    <source>
        <dbReference type="ARBA" id="ARBA00023015"/>
    </source>
</evidence>
<gene>
    <name evidence="5" type="ORF">ACFSE1_18955</name>
</gene>
<dbReference type="InterPro" id="IPR050204">
    <property type="entry name" value="AraC_XylS_family_regulators"/>
</dbReference>
<evidence type="ECO:0000256" key="3">
    <source>
        <dbReference type="ARBA" id="ARBA00023163"/>
    </source>
</evidence>
<keyword evidence="6" id="KW-1185">Reference proteome</keyword>
<dbReference type="PANTHER" id="PTHR46796:SF12">
    <property type="entry name" value="HTH-TYPE DNA-BINDING TRANSCRIPTIONAL ACTIVATOR EUTR"/>
    <property type="match status" value="1"/>
</dbReference>
<feature type="domain" description="HTH araC/xylS-type" evidence="4">
    <location>
        <begin position="234"/>
        <end position="334"/>
    </location>
</feature>
<dbReference type="Pfam" id="PF14525">
    <property type="entry name" value="AraC_binding_2"/>
    <property type="match status" value="1"/>
</dbReference>
<protein>
    <submittedName>
        <fullName evidence="5">AraC family transcriptional regulator</fullName>
    </submittedName>
</protein>
<dbReference type="PANTHER" id="PTHR46796">
    <property type="entry name" value="HTH-TYPE TRANSCRIPTIONAL ACTIVATOR RHAS-RELATED"/>
    <property type="match status" value="1"/>
</dbReference>
<evidence type="ECO:0000313" key="5">
    <source>
        <dbReference type="EMBL" id="MFD1747555.1"/>
    </source>
</evidence>
<dbReference type="Gene3D" id="1.10.10.60">
    <property type="entry name" value="Homeodomain-like"/>
    <property type="match status" value="1"/>
</dbReference>
<comment type="caution">
    <text evidence="5">The sequence shown here is derived from an EMBL/GenBank/DDBJ whole genome shotgun (WGS) entry which is preliminary data.</text>
</comment>
<evidence type="ECO:0000259" key="4">
    <source>
        <dbReference type="PROSITE" id="PS01124"/>
    </source>
</evidence>
<keyword evidence="1" id="KW-0805">Transcription regulation</keyword>
<dbReference type="InterPro" id="IPR018062">
    <property type="entry name" value="HTH_AraC-typ_CS"/>
</dbReference>
<dbReference type="Pfam" id="PF12833">
    <property type="entry name" value="HTH_18"/>
    <property type="match status" value="1"/>
</dbReference>
<dbReference type="Proteomes" id="UP001597322">
    <property type="component" value="Unassembled WGS sequence"/>
</dbReference>
<evidence type="ECO:0000313" key="6">
    <source>
        <dbReference type="Proteomes" id="UP001597322"/>
    </source>
</evidence>
<dbReference type="PROSITE" id="PS00041">
    <property type="entry name" value="HTH_ARAC_FAMILY_1"/>
    <property type="match status" value="1"/>
</dbReference>
<dbReference type="SMART" id="SM00342">
    <property type="entry name" value="HTH_ARAC"/>
    <property type="match status" value="1"/>
</dbReference>